<name>A0ABT1HZU0_STRSD</name>
<dbReference type="Proteomes" id="UP001205311">
    <property type="component" value="Unassembled WGS sequence"/>
</dbReference>
<dbReference type="PANTHER" id="PTHR30212">
    <property type="entry name" value="PROTEIN YIIM"/>
    <property type="match status" value="1"/>
</dbReference>
<keyword evidence="3" id="KW-1185">Reference proteome</keyword>
<evidence type="ECO:0000313" key="2">
    <source>
        <dbReference type="EMBL" id="MCP2261051.1"/>
    </source>
</evidence>
<dbReference type="InterPro" id="IPR052353">
    <property type="entry name" value="Benzoxazolinone_Detox_Enz"/>
</dbReference>
<evidence type="ECO:0000313" key="3">
    <source>
        <dbReference type="Proteomes" id="UP001205311"/>
    </source>
</evidence>
<feature type="domain" description="MOSC" evidence="1">
    <location>
        <begin position="48"/>
        <end position="182"/>
    </location>
</feature>
<dbReference type="PROSITE" id="PS51340">
    <property type="entry name" value="MOSC"/>
    <property type="match status" value="1"/>
</dbReference>
<dbReference type="EMBL" id="JAMTCP010000035">
    <property type="protein sequence ID" value="MCP2261051.1"/>
    <property type="molecule type" value="Genomic_DNA"/>
</dbReference>
<dbReference type="InterPro" id="IPR011037">
    <property type="entry name" value="Pyrv_Knase-like_insert_dom_sf"/>
</dbReference>
<evidence type="ECO:0000259" key="1">
    <source>
        <dbReference type="PROSITE" id="PS51340"/>
    </source>
</evidence>
<protein>
    <submittedName>
        <fullName evidence="2">MOSC domain-containing protein YiiM</fullName>
    </submittedName>
</protein>
<sequence length="231" mass="25066">MIFFLARPENPTATDDGGVGLVVAVNVARTARSGSWAGRLGRTGIDKHPVDGPVRFTSHGVAGDTVCDRRDHGAWYQAAYAYDEDELAFWSQELGMDLRQGNAGENLTLRGVGCDDAVIGERWSVGSSVLRVTGPRTPCRVFAGFWGAHQFVRRFTERGRPGAYLAVETPGLVSAGDEVRVLDRPAHGVTVAELFAFTMRRRRELAERVAGALGDLPEKWAGEVAAKIIRS</sequence>
<dbReference type="Pfam" id="PF03473">
    <property type="entry name" value="MOSC"/>
    <property type="match status" value="1"/>
</dbReference>
<dbReference type="Gene3D" id="2.40.33.20">
    <property type="entry name" value="PK beta-barrel domain-like"/>
    <property type="match status" value="1"/>
</dbReference>
<dbReference type="PANTHER" id="PTHR30212:SF2">
    <property type="entry name" value="PROTEIN YIIM"/>
    <property type="match status" value="1"/>
</dbReference>
<proteinExistence type="predicted"/>
<dbReference type="SUPFAM" id="SSF50800">
    <property type="entry name" value="PK beta-barrel domain-like"/>
    <property type="match status" value="1"/>
</dbReference>
<gene>
    <name evidence="2" type="ORF">LX15_004771</name>
</gene>
<organism evidence="2 3">
    <name type="scientific">Streptoalloteichus tenebrarius (strain ATCC 17920 / DSM 40477 / JCM 4838 / CBS 697.72 / NBRC 16177 / NCIMB 11028 / NRRL B-12390 / A12253. 1 / ISP 5477)</name>
    <name type="common">Streptomyces tenebrarius</name>
    <dbReference type="NCBI Taxonomy" id="1933"/>
    <lineage>
        <taxon>Bacteria</taxon>
        <taxon>Bacillati</taxon>
        <taxon>Actinomycetota</taxon>
        <taxon>Actinomycetes</taxon>
        <taxon>Pseudonocardiales</taxon>
        <taxon>Pseudonocardiaceae</taxon>
        <taxon>Streptoalloteichus</taxon>
    </lineage>
</organism>
<accession>A0ABT1HZU0</accession>
<reference evidence="2 3" key="1">
    <citation type="submission" date="2022-06" db="EMBL/GenBank/DDBJ databases">
        <title>Genomic Encyclopedia of Archaeal and Bacterial Type Strains, Phase II (KMG-II): from individual species to whole genera.</title>
        <authorList>
            <person name="Goeker M."/>
        </authorList>
    </citation>
    <scope>NUCLEOTIDE SEQUENCE [LARGE SCALE GENOMIC DNA]</scope>
    <source>
        <strain evidence="2 3">DSM 40477</strain>
    </source>
</reference>
<comment type="caution">
    <text evidence="2">The sequence shown here is derived from an EMBL/GenBank/DDBJ whole genome shotgun (WGS) entry which is preliminary data.</text>
</comment>
<dbReference type="InterPro" id="IPR005302">
    <property type="entry name" value="MoCF_Sase_C"/>
</dbReference>